<proteinExistence type="predicted"/>
<accession>A0A8H9LM42</accession>
<name>A0A1E7N065_KITAU</name>
<reference evidence="3" key="3">
    <citation type="submission" date="2016-08" db="EMBL/GenBank/DDBJ databases">
        <title>Sequencing, Assembly and Comparative Genomics of S. aureofaciens ATCC 10762.</title>
        <authorList>
            <person name="Gradnigo J.S."/>
            <person name="Johnson N."/>
            <person name="Somerville G.A."/>
        </authorList>
    </citation>
    <scope>NUCLEOTIDE SEQUENCE [LARGE SCALE GENOMIC DNA]</scope>
    <source>
        <strain evidence="3">ATCC 10762</strain>
    </source>
</reference>
<organism evidence="3 4">
    <name type="scientific">Kitasatospora aureofaciens</name>
    <name type="common">Streptomyces aureofaciens</name>
    <dbReference type="NCBI Taxonomy" id="1894"/>
    <lineage>
        <taxon>Bacteria</taxon>
        <taxon>Bacillati</taxon>
        <taxon>Actinomycetota</taxon>
        <taxon>Actinomycetes</taxon>
        <taxon>Kitasatosporales</taxon>
        <taxon>Streptomycetaceae</taxon>
        <taxon>Kitasatospora</taxon>
    </lineage>
</organism>
<dbReference type="AlphaFoldDB" id="A0A1E7N065"/>
<dbReference type="EMBL" id="JPRF03000054">
    <property type="protein sequence ID" value="OEV34079.1"/>
    <property type="molecule type" value="Genomic_DNA"/>
</dbReference>
<gene>
    <name evidence="2" type="ORF">GCM10010502_25230</name>
    <name evidence="3" type="ORF">HS99_0011615</name>
</gene>
<reference evidence="2" key="5">
    <citation type="submission" date="2020-09" db="EMBL/GenBank/DDBJ databases">
        <authorList>
            <person name="Sun Q."/>
            <person name="Ohkuma M."/>
        </authorList>
    </citation>
    <scope>NUCLEOTIDE SEQUENCE</scope>
    <source>
        <strain evidence="2">JCM 4434</strain>
    </source>
</reference>
<dbReference type="Proteomes" id="UP000610124">
    <property type="component" value="Unassembled WGS sequence"/>
</dbReference>
<sequence length="111" mass="11336">MVTVHAIRFHLRAPDRPDGPPTSTPGAVHDGLARGLPAPARIEHARILTGPGTVDGVAFVLADNLLAAEAALAAACATLTGPTGPLPHWDVPHCALDTLLALGLHELPACP</sequence>
<dbReference type="Proteomes" id="UP000037395">
    <property type="component" value="Unassembled WGS sequence"/>
</dbReference>
<reference evidence="4" key="4">
    <citation type="submission" date="2016-08" db="EMBL/GenBank/DDBJ databases">
        <title>Sequencing, assembly and comparative genomics of S. aureofaciens ATCC 10762.</title>
        <authorList>
            <person name="Gradnigo J.S."/>
            <person name="Johnson N."/>
            <person name="Somerville G.A."/>
        </authorList>
    </citation>
    <scope>NUCLEOTIDE SEQUENCE [LARGE SCALE GENOMIC DNA]</scope>
    <source>
        <strain evidence="4">ATCC 10762 / DSM 40127 / CCM 3239 / JCM 4008 / LMG 5968 / NBRC 12843 / NCIMB 8234 / A-377</strain>
    </source>
</reference>
<keyword evidence="4" id="KW-1185">Reference proteome</keyword>
<evidence type="ECO:0000313" key="3">
    <source>
        <dbReference type="EMBL" id="OEV34079.1"/>
    </source>
</evidence>
<accession>A0A1E7N065</accession>
<comment type="caution">
    <text evidence="3">The sequence shown here is derived from an EMBL/GenBank/DDBJ whole genome shotgun (WGS) entry which is preliminary data.</text>
</comment>
<feature type="region of interest" description="Disordered" evidence="1">
    <location>
        <begin position="12"/>
        <end position="33"/>
    </location>
</feature>
<dbReference type="KEGG" id="kau:B6264_02470"/>
<evidence type="ECO:0000256" key="1">
    <source>
        <dbReference type="SAM" id="MobiDB-lite"/>
    </source>
</evidence>
<evidence type="ECO:0000313" key="4">
    <source>
        <dbReference type="Proteomes" id="UP000037395"/>
    </source>
</evidence>
<reference evidence="2" key="1">
    <citation type="journal article" date="2014" name="Int. J. Syst. Evol. Microbiol.">
        <title>Complete genome sequence of Corynebacterium casei LMG S-19264T (=DSM 44701T), isolated from a smear-ripened cheese.</title>
        <authorList>
            <consortium name="US DOE Joint Genome Institute (JGI-PGF)"/>
            <person name="Walter F."/>
            <person name="Albersmeier A."/>
            <person name="Kalinowski J."/>
            <person name="Ruckert C."/>
        </authorList>
    </citation>
    <scope>NUCLEOTIDE SEQUENCE</scope>
    <source>
        <strain evidence="2">JCM 4434</strain>
    </source>
</reference>
<evidence type="ECO:0000313" key="2">
    <source>
        <dbReference type="EMBL" id="GGU72595.1"/>
    </source>
</evidence>
<reference evidence="3 4" key="2">
    <citation type="submission" date="2014-07" db="EMBL/GenBank/DDBJ databases">
        <authorList>
            <person name="Zhang J.E."/>
            <person name="Yang H."/>
            <person name="Guo J."/>
            <person name="Deng Z."/>
            <person name="Luo H."/>
            <person name="Luo M."/>
            <person name="Zhao B."/>
        </authorList>
    </citation>
    <scope>NUCLEOTIDE SEQUENCE [LARGE SCALE GENOMIC DNA]</scope>
    <source>
        <strain evidence="3">ATCC 10762</strain>
        <strain evidence="4">ATCC 10762 / DSM 40127 / CCM 3239 / JCM 4008 / LMG 5968 / NBRC 12843 / NCIMB 8234 / A-377</strain>
    </source>
</reference>
<protein>
    <submittedName>
        <fullName evidence="3">Uncharacterized protein</fullName>
    </submittedName>
</protein>
<dbReference type="EMBL" id="BMUB01000005">
    <property type="protein sequence ID" value="GGU72595.1"/>
    <property type="molecule type" value="Genomic_DNA"/>
</dbReference>